<keyword evidence="3 4" id="KW-0460">Magnesium</keyword>
<evidence type="ECO:0000313" key="6">
    <source>
        <dbReference type="Proteomes" id="UP000320791"/>
    </source>
</evidence>
<evidence type="ECO:0000256" key="2">
    <source>
        <dbReference type="ARBA" id="ARBA00022801"/>
    </source>
</evidence>
<sequence length="275" mass="29401">MERMSTAQNLEDMINAITKTFVIAHDKDSDEHLAQALVFNAGRLAWRMREAGVSTEQKTNITDVVTEADKAAEQFISGVLAALRPADGVLGEEGAERASTSGRTWVIDPIDGTYNYASGSDYFCAALALAEGNEPLFGAVHRPAMGYTWFGGSRFSTTRDGHPLPQLQDVHLNRLSLGTYLHPSHTDAVQRAWLKVASQAGTMRMFGAGSIDLASVADGTLGAWFQHSVPAWDWLPGRALIEGVGGRCIRLDAAGVTWSIAGNAAVVNDIAAALS</sequence>
<dbReference type="InterPro" id="IPR020583">
    <property type="entry name" value="Inositol_monoP_metal-BS"/>
</dbReference>
<dbReference type="RefSeq" id="WP_146325461.1">
    <property type="nucleotide sequence ID" value="NZ_BAABLR010000025.1"/>
</dbReference>
<dbReference type="GO" id="GO:0007165">
    <property type="term" value="P:signal transduction"/>
    <property type="evidence" value="ECO:0007669"/>
    <property type="project" value="TreeGrafter"/>
</dbReference>
<dbReference type="GO" id="GO:0008934">
    <property type="term" value="F:inositol monophosphate 1-phosphatase activity"/>
    <property type="evidence" value="ECO:0007669"/>
    <property type="project" value="TreeGrafter"/>
</dbReference>
<dbReference type="EMBL" id="VOHM01000031">
    <property type="protein sequence ID" value="TWT21031.1"/>
    <property type="molecule type" value="Genomic_DNA"/>
</dbReference>
<dbReference type="Proteomes" id="UP000320791">
    <property type="component" value="Unassembled WGS sequence"/>
</dbReference>
<gene>
    <name evidence="5" type="ORF">FRX94_11355</name>
</gene>
<dbReference type="AlphaFoldDB" id="A0A5C5U3H5"/>
<evidence type="ECO:0000256" key="1">
    <source>
        <dbReference type="ARBA" id="ARBA00022723"/>
    </source>
</evidence>
<dbReference type="Gene3D" id="3.30.540.10">
    <property type="entry name" value="Fructose-1,6-Bisphosphatase, subunit A, domain 1"/>
    <property type="match status" value="1"/>
</dbReference>
<keyword evidence="2" id="KW-0378">Hydrolase</keyword>
<dbReference type="SUPFAM" id="SSF56655">
    <property type="entry name" value="Carbohydrate phosphatase"/>
    <property type="match status" value="1"/>
</dbReference>
<proteinExistence type="predicted"/>
<dbReference type="GO" id="GO:0046872">
    <property type="term" value="F:metal ion binding"/>
    <property type="evidence" value="ECO:0007669"/>
    <property type="project" value="UniProtKB-KW"/>
</dbReference>
<organism evidence="5 6">
    <name type="scientific">Corynebacterium canis</name>
    <dbReference type="NCBI Taxonomy" id="679663"/>
    <lineage>
        <taxon>Bacteria</taxon>
        <taxon>Bacillati</taxon>
        <taxon>Actinomycetota</taxon>
        <taxon>Actinomycetes</taxon>
        <taxon>Mycobacteriales</taxon>
        <taxon>Corynebacteriaceae</taxon>
        <taxon>Corynebacterium</taxon>
    </lineage>
</organism>
<evidence type="ECO:0000256" key="3">
    <source>
        <dbReference type="ARBA" id="ARBA00022842"/>
    </source>
</evidence>
<dbReference type="InterPro" id="IPR000760">
    <property type="entry name" value="Inositol_monophosphatase-like"/>
</dbReference>
<feature type="binding site" evidence="4">
    <location>
        <position position="110"/>
    </location>
    <ligand>
        <name>Mg(2+)</name>
        <dbReference type="ChEBI" id="CHEBI:18420"/>
        <label>1</label>
        <note>catalytic</note>
    </ligand>
</feature>
<dbReference type="PRINTS" id="PR00377">
    <property type="entry name" value="IMPHPHTASES"/>
</dbReference>
<dbReference type="PROSITE" id="PS00629">
    <property type="entry name" value="IMP_1"/>
    <property type="match status" value="1"/>
</dbReference>
<comment type="caution">
    <text evidence="5">The sequence shown here is derived from an EMBL/GenBank/DDBJ whole genome shotgun (WGS) entry which is preliminary data.</text>
</comment>
<dbReference type="GO" id="GO:0006020">
    <property type="term" value="P:inositol metabolic process"/>
    <property type="evidence" value="ECO:0007669"/>
    <property type="project" value="TreeGrafter"/>
</dbReference>
<evidence type="ECO:0000313" key="5">
    <source>
        <dbReference type="EMBL" id="TWT21031.1"/>
    </source>
</evidence>
<dbReference type="PANTHER" id="PTHR20854:SF4">
    <property type="entry name" value="INOSITOL-1-MONOPHOSPHATASE-RELATED"/>
    <property type="match status" value="1"/>
</dbReference>
<dbReference type="Pfam" id="PF00459">
    <property type="entry name" value="Inositol_P"/>
    <property type="match status" value="1"/>
</dbReference>
<evidence type="ECO:0000256" key="4">
    <source>
        <dbReference type="PIRSR" id="PIRSR600760-2"/>
    </source>
</evidence>
<protein>
    <submittedName>
        <fullName evidence="5">Inositol monophosphatase family protein</fullName>
    </submittedName>
</protein>
<dbReference type="OrthoDB" id="9772456at2"/>
<dbReference type="PANTHER" id="PTHR20854">
    <property type="entry name" value="INOSITOL MONOPHOSPHATASE"/>
    <property type="match status" value="1"/>
</dbReference>
<comment type="cofactor">
    <cofactor evidence="4">
        <name>Mg(2+)</name>
        <dbReference type="ChEBI" id="CHEBI:18420"/>
    </cofactor>
</comment>
<accession>A0A5C5U3H5</accession>
<feature type="binding site" evidence="4">
    <location>
        <position position="108"/>
    </location>
    <ligand>
        <name>Mg(2+)</name>
        <dbReference type="ChEBI" id="CHEBI:18420"/>
        <label>1</label>
        <note>catalytic</note>
    </ligand>
</feature>
<name>A0A5C5U3H5_9CORY</name>
<keyword evidence="6" id="KW-1185">Reference proteome</keyword>
<dbReference type="CDD" id="cd01637">
    <property type="entry name" value="IMPase_like"/>
    <property type="match status" value="1"/>
</dbReference>
<dbReference type="Gene3D" id="3.40.190.80">
    <property type="match status" value="1"/>
</dbReference>
<reference evidence="5 6" key="1">
    <citation type="submission" date="2019-08" db="EMBL/GenBank/DDBJ databases">
        <authorList>
            <person name="Lei W."/>
        </authorList>
    </citation>
    <scope>NUCLEOTIDE SEQUENCE [LARGE SCALE GENOMIC DNA]</scope>
    <source>
        <strain evidence="5 6">CCUG 58627</strain>
    </source>
</reference>
<feature type="binding site" evidence="4">
    <location>
        <position position="92"/>
    </location>
    <ligand>
        <name>Mg(2+)</name>
        <dbReference type="ChEBI" id="CHEBI:18420"/>
        <label>1</label>
        <note>catalytic</note>
    </ligand>
</feature>
<keyword evidence="1 4" id="KW-0479">Metal-binding</keyword>
<feature type="binding site" evidence="4">
    <location>
        <position position="233"/>
    </location>
    <ligand>
        <name>Mg(2+)</name>
        <dbReference type="ChEBI" id="CHEBI:18420"/>
        <label>1</label>
        <note>catalytic</note>
    </ligand>
</feature>
<feature type="binding site" evidence="4">
    <location>
        <position position="111"/>
    </location>
    <ligand>
        <name>Mg(2+)</name>
        <dbReference type="ChEBI" id="CHEBI:18420"/>
        <label>1</label>
        <note>catalytic</note>
    </ligand>
</feature>